<protein>
    <recommendedName>
        <fullName evidence="2">DUF4467 domain-containing protein</fullName>
    </recommendedName>
</protein>
<sequence>MKKFMFILGIGSLCFLFLSACTGEGEYDEAIDEVIKMQNEELDREGVKTDIDTLKREDTKIKVFNDGEYIQIFYEIREGNEVDKLFKKENSSYEYVVEDMEGKEPVYTENIEE</sequence>
<keyword evidence="4" id="KW-1185">Reference proteome</keyword>
<organism evidence="3 4">
    <name type="scientific">Virgibacillus kapii</name>
    <dbReference type="NCBI Taxonomy" id="1638645"/>
    <lineage>
        <taxon>Bacteria</taxon>
        <taxon>Bacillati</taxon>
        <taxon>Bacillota</taxon>
        <taxon>Bacilli</taxon>
        <taxon>Bacillales</taxon>
        <taxon>Bacillaceae</taxon>
        <taxon>Virgibacillus</taxon>
    </lineage>
</organism>
<accession>A0ABQ2E0N0</accession>
<proteinExistence type="predicted"/>
<dbReference type="PROSITE" id="PS51257">
    <property type="entry name" value="PROKAR_LIPOPROTEIN"/>
    <property type="match status" value="1"/>
</dbReference>
<name>A0ABQ2E0N0_9BACI</name>
<feature type="chain" id="PRO_5045748731" description="DUF4467 domain-containing protein" evidence="1">
    <location>
        <begin position="21"/>
        <end position="113"/>
    </location>
</feature>
<dbReference type="InterPro" id="IPR028075">
    <property type="entry name" value="DUF4467"/>
</dbReference>
<dbReference type="Proteomes" id="UP000634435">
    <property type="component" value="Unassembled WGS sequence"/>
</dbReference>
<dbReference type="Pfam" id="PF14729">
    <property type="entry name" value="DUF4467"/>
    <property type="match status" value="1"/>
</dbReference>
<dbReference type="RefSeq" id="WP_188944532.1">
    <property type="nucleotide sequence ID" value="NZ_BMPN01000025.1"/>
</dbReference>
<feature type="signal peptide" evidence="1">
    <location>
        <begin position="1"/>
        <end position="20"/>
    </location>
</feature>
<evidence type="ECO:0000313" key="4">
    <source>
        <dbReference type="Proteomes" id="UP000634435"/>
    </source>
</evidence>
<keyword evidence="1" id="KW-0732">Signal</keyword>
<reference evidence="4" key="1">
    <citation type="journal article" date="2019" name="Int. J. Syst. Evol. Microbiol.">
        <title>The Global Catalogue of Microorganisms (GCM) 10K type strain sequencing project: providing services to taxonomists for standard genome sequencing and annotation.</title>
        <authorList>
            <consortium name="The Broad Institute Genomics Platform"/>
            <consortium name="The Broad Institute Genome Sequencing Center for Infectious Disease"/>
            <person name="Wu L."/>
            <person name="Ma J."/>
        </authorList>
    </citation>
    <scope>NUCLEOTIDE SEQUENCE [LARGE SCALE GENOMIC DNA]</scope>
    <source>
        <strain evidence="4">JCM 30071</strain>
    </source>
</reference>
<evidence type="ECO:0000313" key="3">
    <source>
        <dbReference type="EMBL" id="GGJ77967.1"/>
    </source>
</evidence>
<gene>
    <name evidence="3" type="ORF">GCM10007111_44330</name>
</gene>
<comment type="caution">
    <text evidence="3">The sequence shown here is derived from an EMBL/GenBank/DDBJ whole genome shotgun (WGS) entry which is preliminary data.</text>
</comment>
<dbReference type="EMBL" id="BMPN01000025">
    <property type="protein sequence ID" value="GGJ77967.1"/>
    <property type="molecule type" value="Genomic_DNA"/>
</dbReference>
<feature type="domain" description="DUF4467" evidence="2">
    <location>
        <begin position="27"/>
        <end position="86"/>
    </location>
</feature>
<evidence type="ECO:0000259" key="2">
    <source>
        <dbReference type="Pfam" id="PF14729"/>
    </source>
</evidence>
<evidence type="ECO:0000256" key="1">
    <source>
        <dbReference type="SAM" id="SignalP"/>
    </source>
</evidence>